<dbReference type="InterPro" id="IPR030395">
    <property type="entry name" value="GP_PDE_dom"/>
</dbReference>
<dbReference type="PANTHER" id="PTHR43805">
    <property type="entry name" value="GLYCEROPHOSPHORYL DIESTER PHOSPHODIESTERASE"/>
    <property type="match status" value="1"/>
</dbReference>
<dbReference type="PROSITE" id="PS51257">
    <property type="entry name" value="PROKAR_LIPOPROTEIN"/>
    <property type="match status" value="1"/>
</dbReference>
<sequence length="263" mass="27731">MRPRLGLVLLVGGLVLAGCGSPVTGAVQPIRTPVEVWLAQTPSLAAHRGGSADWPEGTSYAYDQAADWSPTLALEAPVWLTADGVWVVCHDATTGAEFDADLDIATSTWAQLSALRTVDGDQPLARLSDVLAEHPDRVWLIDDKPAADPAGLLDLLDAAGGPDRFVLKSYGPSVAVPEAAHRRGYLTWGYWFVADLPTFDADQERYDLLALPWDGPASAWTDAVGTGKPVFGHVVATAAQAQQALAEGATGLMVSGVTEVVPR</sequence>
<gene>
    <name evidence="2" type="ORF">SAMN05660324_4079</name>
</gene>
<keyword evidence="3" id="KW-1185">Reference proteome</keyword>
<organism evidence="2 3">
    <name type="scientific">Klenkia brasiliensis</name>
    <dbReference type="NCBI Taxonomy" id="333142"/>
    <lineage>
        <taxon>Bacteria</taxon>
        <taxon>Bacillati</taxon>
        <taxon>Actinomycetota</taxon>
        <taxon>Actinomycetes</taxon>
        <taxon>Geodermatophilales</taxon>
        <taxon>Geodermatophilaceae</taxon>
        <taxon>Klenkia</taxon>
    </lineage>
</organism>
<dbReference type="Proteomes" id="UP000198863">
    <property type="component" value="Unassembled WGS sequence"/>
</dbReference>
<name>A0A1G7YT38_9ACTN</name>
<dbReference type="PANTHER" id="PTHR43805:SF1">
    <property type="entry name" value="GP-PDE DOMAIN-CONTAINING PROTEIN"/>
    <property type="match status" value="1"/>
</dbReference>
<dbReference type="RefSeq" id="WP_091067942.1">
    <property type="nucleotide sequence ID" value="NZ_FNCF01000007.1"/>
</dbReference>
<accession>A0A1G7YT38</accession>
<dbReference type="PROSITE" id="PS51704">
    <property type="entry name" value="GP_PDE"/>
    <property type="match status" value="1"/>
</dbReference>
<dbReference type="GO" id="GO:0006629">
    <property type="term" value="P:lipid metabolic process"/>
    <property type="evidence" value="ECO:0007669"/>
    <property type="project" value="InterPro"/>
</dbReference>
<dbReference type="GO" id="GO:0008081">
    <property type="term" value="F:phosphoric diester hydrolase activity"/>
    <property type="evidence" value="ECO:0007669"/>
    <property type="project" value="InterPro"/>
</dbReference>
<dbReference type="Pfam" id="PF03009">
    <property type="entry name" value="GDPD"/>
    <property type="match status" value="1"/>
</dbReference>
<dbReference type="AlphaFoldDB" id="A0A1G7YT38"/>
<proteinExistence type="predicted"/>
<feature type="domain" description="GP-PDE" evidence="1">
    <location>
        <begin position="42"/>
        <end position="263"/>
    </location>
</feature>
<evidence type="ECO:0000313" key="2">
    <source>
        <dbReference type="EMBL" id="SDG99631.1"/>
    </source>
</evidence>
<dbReference type="Gene3D" id="3.20.20.190">
    <property type="entry name" value="Phosphatidylinositol (PI) phosphodiesterase"/>
    <property type="match status" value="1"/>
</dbReference>
<dbReference type="OrthoDB" id="3268277at2"/>
<dbReference type="SUPFAM" id="SSF51695">
    <property type="entry name" value="PLC-like phosphodiesterases"/>
    <property type="match status" value="1"/>
</dbReference>
<reference evidence="3" key="1">
    <citation type="submission" date="2016-10" db="EMBL/GenBank/DDBJ databases">
        <authorList>
            <person name="Varghese N."/>
            <person name="Submissions S."/>
        </authorList>
    </citation>
    <scope>NUCLEOTIDE SEQUENCE [LARGE SCALE GENOMIC DNA]</scope>
    <source>
        <strain evidence="3">DSM 44526</strain>
    </source>
</reference>
<evidence type="ECO:0000259" key="1">
    <source>
        <dbReference type="PROSITE" id="PS51704"/>
    </source>
</evidence>
<dbReference type="EMBL" id="FNCF01000007">
    <property type="protein sequence ID" value="SDG99631.1"/>
    <property type="molecule type" value="Genomic_DNA"/>
</dbReference>
<protein>
    <submittedName>
        <fullName evidence="2">Glycerophosphoryl diester phosphodiesterase</fullName>
    </submittedName>
</protein>
<dbReference type="InterPro" id="IPR017946">
    <property type="entry name" value="PLC-like_Pdiesterase_TIM-brl"/>
</dbReference>
<evidence type="ECO:0000313" key="3">
    <source>
        <dbReference type="Proteomes" id="UP000198863"/>
    </source>
</evidence>